<evidence type="ECO:0000256" key="6">
    <source>
        <dbReference type="ARBA" id="ARBA00022741"/>
    </source>
</evidence>
<evidence type="ECO:0000256" key="14">
    <source>
        <dbReference type="RuleBase" id="RU000617"/>
    </source>
</evidence>
<dbReference type="GO" id="GO:0006281">
    <property type="term" value="P:DNA repair"/>
    <property type="evidence" value="ECO:0007669"/>
    <property type="project" value="UniProtKB-KW"/>
</dbReference>
<evidence type="ECO:0000256" key="2">
    <source>
        <dbReference type="ARBA" id="ARBA00007572"/>
    </source>
</evidence>
<dbReference type="Gene3D" id="3.30.470.30">
    <property type="entry name" value="DNA ligase/mRNA capping enzyme"/>
    <property type="match status" value="1"/>
</dbReference>
<dbReference type="Pfam" id="PF01068">
    <property type="entry name" value="DNA_ligase_A_M"/>
    <property type="match status" value="1"/>
</dbReference>
<keyword evidence="12" id="KW-0131">Cell cycle</keyword>
<reference evidence="18 19" key="1">
    <citation type="journal article" date="2015" name="Front. Microbiol.">
        <title>Genome sequence of the plant growth promoting endophytic yeast Rhodotorula graminis WP1.</title>
        <authorList>
            <person name="Firrincieli A."/>
            <person name="Otillar R."/>
            <person name="Salamov A."/>
            <person name="Schmutz J."/>
            <person name="Khan Z."/>
            <person name="Redman R.S."/>
            <person name="Fleck N.D."/>
            <person name="Lindquist E."/>
            <person name="Grigoriev I.V."/>
            <person name="Doty S.L."/>
        </authorList>
    </citation>
    <scope>NUCLEOTIDE SEQUENCE [LARGE SCALE GENOMIC DNA]</scope>
    <source>
        <strain evidence="18 19">WP1</strain>
    </source>
</reference>
<evidence type="ECO:0000256" key="7">
    <source>
        <dbReference type="ARBA" id="ARBA00022763"/>
    </source>
</evidence>
<keyword evidence="10 14" id="KW-0234">DNA repair</keyword>
<sequence length="695" mass="76986">MERAEKAASESPSGAGEDDDEEDDEDEDEADKEEQKKAAGKIADIFTKSSKPDKAQTSWKAGEPVPYAALTATFSKIDATTKRLEISAYLTHFLVEVIQKTPDDLLKSVYLCINRLAPEYESLELGIGESLLMKAIGESCGRTLAQVKAEYKKIGDLGEVAFNSRTRQKTLFKSKPLTVRGVFDELKKVAKTSGKDSQSRKVGLIKALLAKCEGEETKFLIRSLEGKLRIGLAEKTALVSLAHAAVTAEHARSGKKWSREKLSAMLEEGAEVVKSVFSEIPSYDLVVPALLEKGVAHLQEACQLTPGIPLKPMLAKPTKAISEVLDRFEGKDFTCEYKYDGERAQIHFLEDGSVRVFSRNSEDMTVKYPEFVTQLPRAIKSNTTSFVIDAEAVAWDTEERRLLEFQKLSTRKRKDVKAEDIKVKVHLFAFDLLYLNGEALLEKNLRERRALLHEHLQAVDGEFAFATSEDASTVDEIQAFLDKSIKDGCEGLMVKMLEGEGASYEPSRRSIHWLKLKKDYLQGVGDSFDLVVIGGDYGKGKRTNVYGAFHLACYDADSGTYQMICKIGTGFSDEALKAHWDTLKPLELAQKKAYYDVGGAKGPDVYFEPKVVWEVLAADLSLSPIYSAAKGLCGDRGISLRFPRFIRIRDDKDAEQSTEPEQIAEAYRRQAIQSGGGGPGKKRKGGGGDDEGDFW</sequence>
<evidence type="ECO:0000256" key="3">
    <source>
        <dbReference type="ARBA" id="ARBA00022598"/>
    </source>
</evidence>
<evidence type="ECO:0000256" key="15">
    <source>
        <dbReference type="RuleBase" id="RU004196"/>
    </source>
</evidence>
<dbReference type="GO" id="GO:0071897">
    <property type="term" value="P:DNA biosynthetic process"/>
    <property type="evidence" value="ECO:0007669"/>
    <property type="project" value="InterPro"/>
</dbReference>
<evidence type="ECO:0000256" key="13">
    <source>
        <dbReference type="ARBA" id="ARBA00034003"/>
    </source>
</evidence>
<evidence type="ECO:0000256" key="5">
    <source>
        <dbReference type="ARBA" id="ARBA00022705"/>
    </source>
</evidence>
<dbReference type="Proteomes" id="UP000053890">
    <property type="component" value="Unassembled WGS sequence"/>
</dbReference>
<accession>A0A0P9IUG4</accession>
<evidence type="ECO:0000313" key="18">
    <source>
        <dbReference type="EMBL" id="KPV73055.1"/>
    </source>
</evidence>
<dbReference type="EMBL" id="KQ474084">
    <property type="protein sequence ID" value="KPV73055.1"/>
    <property type="molecule type" value="Genomic_DNA"/>
</dbReference>
<dbReference type="OMA" id="WIKYKRD"/>
<keyword evidence="7 14" id="KW-0227">DNA damage</keyword>
<evidence type="ECO:0000256" key="1">
    <source>
        <dbReference type="ARBA" id="ARBA00004123"/>
    </source>
</evidence>
<evidence type="ECO:0000256" key="11">
    <source>
        <dbReference type="ARBA" id="ARBA00023242"/>
    </source>
</evidence>
<evidence type="ECO:0000313" key="19">
    <source>
        <dbReference type="Proteomes" id="UP000053890"/>
    </source>
</evidence>
<dbReference type="PROSITE" id="PS00697">
    <property type="entry name" value="DNA_LIGASE_A1"/>
    <property type="match status" value="1"/>
</dbReference>
<dbReference type="EC" id="6.5.1.1" evidence="14"/>
<dbReference type="FunFam" id="2.40.50.140:FF:000062">
    <property type="entry name" value="DNA ligase"/>
    <property type="match status" value="1"/>
</dbReference>
<dbReference type="GO" id="GO:0003910">
    <property type="term" value="F:DNA ligase (ATP) activity"/>
    <property type="evidence" value="ECO:0007669"/>
    <property type="project" value="UniProtKB-EC"/>
</dbReference>
<dbReference type="InterPro" id="IPR036599">
    <property type="entry name" value="DNA_ligase_N_sf"/>
</dbReference>
<evidence type="ECO:0000259" key="17">
    <source>
        <dbReference type="PROSITE" id="PS50160"/>
    </source>
</evidence>
<evidence type="ECO:0000256" key="16">
    <source>
        <dbReference type="SAM" id="MobiDB-lite"/>
    </source>
</evidence>
<evidence type="ECO:0000256" key="10">
    <source>
        <dbReference type="ARBA" id="ARBA00023204"/>
    </source>
</evidence>
<feature type="compositionally biased region" description="Acidic residues" evidence="16">
    <location>
        <begin position="16"/>
        <end position="32"/>
    </location>
</feature>
<evidence type="ECO:0000256" key="9">
    <source>
        <dbReference type="ARBA" id="ARBA00023172"/>
    </source>
</evidence>
<dbReference type="InterPro" id="IPR012308">
    <property type="entry name" value="DNA_ligase_ATP-dep_N"/>
</dbReference>
<keyword evidence="6 14" id="KW-0547">Nucleotide-binding</keyword>
<keyword evidence="3 14" id="KW-0436">Ligase</keyword>
<dbReference type="PANTHER" id="PTHR45674:SF4">
    <property type="entry name" value="DNA LIGASE 1"/>
    <property type="match status" value="1"/>
</dbReference>
<keyword evidence="11" id="KW-0539">Nucleus</keyword>
<dbReference type="InterPro" id="IPR012310">
    <property type="entry name" value="DNA_ligase_ATP-dep_cent"/>
</dbReference>
<dbReference type="Pfam" id="PF04675">
    <property type="entry name" value="DNA_ligase_A_N"/>
    <property type="match status" value="1"/>
</dbReference>
<dbReference type="SUPFAM" id="SSF50249">
    <property type="entry name" value="Nucleic acid-binding proteins"/>
    <property type="match status" value="1"/>
</dbReference>
<keyword evidence="4" id="KW-0132">Cell division</keyword>
<dbReference type="InterPro" id="IPR000977">
    <property type="entry name" value="DNA_ligase_ATP-dep"/>
</dbReference>
<dbReference type="InterPro" id="IPR016059">
    <property type="entry name" value="DNA_ligase_ATP-dep_CS"/>
</dbReference>
<feature type="domain" description="ATP-dependent DNA ligase family profile" evidence="17">
    <location>
        <begin position="418"/>
        <end position="555"/>
    </location>
</feature>
<dbReference type="GeneID" id="28974003"/>
<protein>
    <recommendedName>
        <fullName evidence="14">DNA ligase</fullName>
        <ecNumber evidence="14">6.5.1.1</ecNumber>
    </recommendedName>
</protein>
<dbReference type="GO" id="GO:0005524">
    <property type="term" value="F:ATP binding"/>
    <property type="evidence" value="ECO:0007669"/>
    <property type="project" value="UniProtKB-KW"/>
</dbReference>
<dbReference type="FunFam" id="1.10.3260.10:FF:000001">
    <property type="entry name" value="DNA ligase"/>
    <property type="match status" value="1"/>
</dbReference>
<dbReference type="FunFam" id="3.30.470.30:FF:000016">
    <property type="entry name" value="DNA ligase"/>
    <property type="match status" value="1"/>
</dbReference>
<dbReference type="PANTHER" id="PTHR45674">
    <property type="entry name" value="DNA LIGASE 1/3 FAMILY MEMBER"/>
    <property type="match status" value="1"/>
</dbReference>
<dbReference type="GO" id="GO:1903461">
    <property type="term" value="P:Okazaki fragment processing involved in mitotic DNA replication"/>
    <property type="evidence" value="ECO:0007669"/>
    <property type="project" value="TreeGrafter"/>
</dbReference>
<dbReference type="AlphaFoldDB" id="A0A0P9IUG4"/>
<organism evidence="18 19">
    <name type="scientific">Rhodotorula graminis (strain WP1)</name>
    <dbReference type="NCBI Taxonomy" id="578459"/>
    <lineage>
        <taxon>Eukaryota</taxon>
        <taxon>Fungi</taxon>
        <taxon>Dikarya</taxon>
        <taxon>Basidiomycota</taxon>
        <taxon>Pucciniomycotina</taxon>
        <taxon>Microbotryomycetes</taxon>
        <taxon>Sporidiobolales</taxon>
        <taxon>Sporidiobolaceae</taxon>
        <taxon>Rhodotorula</taxon>
    </lineage>
</organism>
<dbReference type="GO" id="GO:0051301">
    <property type="term" value="P:cell division"/>
    <property type="evidence" value="ECO:0007669"/>
    <property type="project" value="UniProtKB-KW"/>
</dbReference>
<evidence type="ECO:0000256" key="8">
    <source>
        <dbReference type="ARBA" id="ARBA00022840"/>
    </source>
</evidence>
<comment type="similarity">
    <text evidence="2 15">Belongs to the ATP-dependent DNA ligase family.</text>
</comment>
<dbReference type="Pfam" id="PF04679">
    <property type="entry name" value="DNA_ligase_A_C"/>
    <property type="match status" value="1"/>
</dbReference>
<dbReference type="GO" id="GO:0006310">
    <property type="term" value="P:DNA recombination"/>
    <property type="evidence" value="ECO:0007669"/>
    <property type="project" value="UniProtKB-KW"/>
</dbReference>
<proteinExistence type="inferred from homology"/>
<dbReference type="GO" id="GO:0005739">
    <property type="term" value="C:mitochondrion"/>
    <property type="evidence" value="ECO:0007669"/>
    <property type="project" value="TreeGrafter"/>
</dbReference>
<dbReference type="Gene3D" id="1.10.3260.10">
    <property type="entry name" value="DNA ligase, ATP-dependent, N-terminal domain"/>
    <property type="match status" value="1"/>
</dbReference>
<dbReference type="InterPro" id="IPR050191">
    <property type="entry name" value="ATP-dep_DNA_ligase"/>
</dbReference>
<dbReference type="STRING" id="578459.A0A0P9IUG4"/>
<dbReference type="Gene3D" id="3.30.1490.70">
    <property type="match status" value="1"/>
</dbReference>
<dbReference type="NCBIfam" id="TIGR00574">
    <property type="entry name" value="dnl1"/>
    <property type="match status" value="1"/>
</dbReference>
<dbReference type="OrthoDB" id="206088at2759"/>
<keyword evidence="5" id="KW-0235">DNA replication</keyword>
<dbReference type="GO" id="GO:0005634">
    <property type="term" value="C:nucleus"/>
    <property type="evidence" value="ECO:0007669"/>
    <property type="project" value="UniProtKB-SubCell"/>
</dbReference>
<feature type="region of interest" description="Disordered" evidence="16">
    <location>
        <begin position="668"/>
        <end position="695"/>
    </location>
</feature>
<dbReference type="InterPro" id="IPR012309">
    <property type="entry name" value="DNA_ligase_ATP-dep_C"/>
</dbReference>
<dbReference type="CDD" id="cd07969">
    <property type="entry name" value="OBF_DNA_ligase_I"/>
    <property type="match status" value="1"/>
</dbReference>
<dbReference type="SUPFAM" id="SSF56091">
    <property type="entry name" value="DNA ligase/mRNA capping enzyme, catalytic domain"/>
    <property type="match status" value="1"/>
</dbReference>
<evidence type="ECO:0000256" key="4">
    <source>
        <dbReference type="ARBA" id="ARBA00022618"/>
    </source>
</evidence>
<keyword evidence="8 14" id="KW-0067">ATP-binding</keyword>
<dbReference type="InterPro" id="IPR012340">
    <property type="entry name" value="NA-bd_OB-fold"/>
</dbReference>
<keyword evidence="9 14" id="KW-0233">DNA recombination</keyword>
<comment type="catalytic activity">
    <reaction evidence="13 14">
        <text>ATP + (deoxyribonucleotide)n-3'-hydroxyl + 5'-phospho-(deoxyribonucleotide)m = (deoxyribonucleotide)n+m + AMP + diphosphate.</text>
        <dbReference type="EC" id="6.5.1.1"/>
    </reaction>
</comment>
<dbReference type="SUPFAM" id="SSF117018">
    <property type="entry name" value="ATP-dependent DNA ligase DNA-binding domain"/>
    <property type="match status" value="1"/>
</dbReference>
<keyword evidence="19" id="KW-1185">Reference proteome</keyword>
<dbReference type="PROSITE" id="PS50160">
    <property type="entry name" value="DNA_LIGASE_A3"/>
    <property type="match status" value="1"/>
</dbReference>
<dbReference type="PROSITE" id="PS00333">
    <property type="entry name" value="DNA_LIGASE_A2"/>
    <property type="match status" value="1"/>
</dbReference>
<name>A0A0P9IUG4_RHOGW</name>
<evidence type="ECO:0000256" key="12">
    <source>
        <dbReference type="ARBA" id="ARBA00023306"/>
    </source>
</evidence>
<dbReference type="CDD" id="cd07900">
    <property type="entry name" value="Adenylation_DNA_ligase_I_Euk"/>
    <property type="match status" value="1"/>
</dbReference>
<feature type="region of interest" description="Disordered" evidence="16">
    <location>
        <begin position="1"/>
        <end position="59"/>
    </location>
</feature>
<dbReference type="RefSeq" id="XP_018269104.1">
    <property type="nucleotide sequence ID" value="XM_018413554.1"/>
</dbReference>
<gene>
    <name evidence="18" type="ORF">RHOBADRAFT_38714</name>
</gene>
<comment type="subcellular location">
    <subcellularLocation>
        <location evidence="1">Nucleus</location>
    </subcellularLocation>
</comment>
<dbReference type="GO" id="GO:0003677">
    <property type="term" value="F:DNA binding"/>
    <property type="evidence" value="ECO:0007669"/>
    <property type="project" value="InterPro"/>
</dbReference>
<dbReference type="Gene3D" id="2.40.50.140">
    <property type="entry name" value="Nucleic acid-binding proteins"/>
    <property type="match status" value="1"/>
</dbReference>